<feature type="transmembrane region" description="Helical" evidence="4">
    <location>
        <begin position="111"/>
        <end position="131"/>
    </location>
</feature>
<dbReference type="GO" id="GO:0022857">
    <property type="term" value="F:transmembrane transporter activity"/>
    <property type="evidence" value="ECO:0007669"/>
    <property type="project" value="InterPro"/>
</dbReference>
<feature type="transmembrane region" description="Helical" evidence="4">
    <location>
        <begin position="16"/>
        <end position="36"/>
    </location>
</feature>
<dbReference type="PANTHER" id="PTHR11360">
    <property type="entry name" value="MONOCARBOXYLATE TRANSPORTER"/>
    <property type="match status" value="1"/>
</dbReference>
<feature type="transmembrane region" description="Helical" evidence="4">
    <location>
        <begin position="175"/>
        <end position="195"/>
    </location>
</feature>
<dbReference type="InterPro" id="IPR036259">
    <property type="entry name" value="MFS_trans_sf"/>
</dbReference>
<dbReference type="PROSITE" id="PS50850">
    <property type="entry name" value="MFS"/>
    <property type="match status" value="1"/>
</dbReference>
<dbReference type="RefSeq" id="WP_188771024.1">
    <property type="nucleotide sequence ID" value="NZ_BMHK01000011.1"/>
</dbReference>
<gene>
    <name evidence="6" type="ORF">GCM10011494_19860</name>
</gene>
<dbReference type="PANTHER" id="PTHR11360:SF290">
    <property type="entry name" value="MONOCARBOXYLATE MFS PERMEASE"/>
    <property type="match status" value="1"/>
</dbReference>
<keyword evidence="7" id="KW-1185">Reference proteome</keyword>
<reference evidence="6" key="2">
    <citation type="submission" date="2020-09" db="EMBL/GenBank/DDBJ databases">
        <authorList>
            <person name="Sun Q."/>
            <person name="Zhou Y."/>
        </authorList>
    </citation>
    <scope>NUCLEOTIDE SEQUENCE</scope>
    <source>
        <strain evidence="6">CGMCC 1.15095</strain>
    </source>
</reference>
<comment type="caution">
    <text evidence="6">The sequence shown here is derived from an EMBL/GenBank/DDBJ whole genome shotgun (WGS) entry which is preliminary data.</text>
</comment>
<dbReference type="InterPro" id="IPR050327">
    <property type="entry name" value="Proton-linked_MCT"/>
</dbReference>
<feature type="transmembrane region" description="Helical" evidence="4">
    <location>
        <begin position="86"/>
        <end position="105"/>
    </location>
</feature>
<dbReference type="Proteomes" id="UP000608154">
    <property type="component" value="Unassembled WGS sequence"/>
</dbReference>
<dbReference type="Gene3D" id="1.20.1250.20">
    <property type="entry name" value="MFS general substrate transporter like domains"/>
    <property type="match status" value="2"/>
</dbReference>
<feature type="transmembrane region" description="Helical" evidence="4">
    <location>
        <begin position="344"/>
        <end position="367"/>
    </location>
</feature>
<dbReference type="InterPro" id="IPR020846">
    <property type="entry name" value="MFS_dom"/>
</dbReference>
<feature type="transmembrane region" description="Helical" evidence="4">
    <location>
        <begin position="56"/>
        <end position="74"/>
    </location>
</feature>
<feature type="transmembrane region" description="Helical" evidence="4">
    <location>
        <begin position="221"/>
        <end position="245"/>
    </location>
</feature>
<evidence type="ECO:0000313" key="7">
    <source>
        <dbReference type="Proteomes" id="UP000608154"/>
    </source>
</evidence>
<evidence type="ECO:0000313" key="6">
    <source>
        <dbReference type="EMBL" id="GGC01321.1"/>
    </source>
</evidence>
<dbReference type="AlphaFoldDB" id="A0A916TSN2"/>
<evidence type="ECO:0000256" key="3">
    <source>
        <dbReference type="ARBA" id="ARBA00023136"/>
    </source>
</evidence>
<protein>
    <submittedName>
        <fullName evidence="6">MFS transporter</fullName>
    </submittedName>
</protein>
<evidence type="ECO:0000259" key="5">
    <source>
        <dbReference type="PROSITE" id="PS50850"/>
    </source>
</evidence>
<feature type="transmembrane region" description="Helical" evidence="4">
    <location>
        <begin position="373"/>
        <end position="393"/>
    </location>
</feature>
<feature type="transmembrane region" description="Helical" evidence="4">
    <location>
        <begin position="257"/>
        <end position="279"/>
    </location>
</feature>
<keyword evidence="3 4" id="KW-0472">Membrane</keyword>
<dbReference type="SUPFAM" id="SSF103473">
    <property type="entry name" value="MFS general substrate transporter"/>
    <property type="match status" value="1"/>
</dbReference>
<proteinExistence type="predicted"/>
<feature type="transmembrane region" description="Helical" evidence="4">
    <location>
        <begin position="310"/>
        <end position="332"/>
    </location>
</feature>
<dbReference type="Pfam" id="PF07690">
    <property type="entry name" value="MFS_1"/>
    <property type="match status" value="1"/>
</dbReference>
<accession>A0A916TSN2</accession>
<organism evidence="6 7">
    <name type="scientific">Novosphingobium endophyticum</name>
    <dbReference type="NCBI Taxonomy" id="1955250"/>
    <lineage>
        <taxon>Bacteria</taxon>
        <taxon>Pseudomonadati</taxon>
        <taxon>Pseudomonadota</taxon>
        <taxon>Alphaproteobacteria</taxon>
        <taxon>Sphingomonadales</taxon>
        <taxon>Sphingomonadaceae</taxon>
        <taxon>Novosphingobium</taxon>
    </lineage>
</organism>
<reference evidence="6" key="1">
    <citation type="journal article" date="2014" name="Int. J. Syst. Evol. Microbiol.">
        <title>Complete genome sequence of Corynebacterium casei LMG S-19264T (=DSM 44701T), isolated from a smear-ripened cheese.</title>
        <authorList>
            <consortium name="US DOE Joint Genome Institute (JGI-PGF)"/>
            <person name="Walter F."/>
            <person name="Albersmeier A."/>
            <person name="Kalinowski J."/>
            <person name="Ruckert C."/>
        </authorList>
    </citation>
    <scope>NUCLEOTIDE SEQUENCE</scope>
    <source>
        <strain evidence="6">CGMCC 1.15095</strain>
    </source>
</reference>
<dbReference type="EMBL" id="BMHK01000011">
    <property type="protein sequence ID" value="GGC01321.1"/>
    <property type="molecule type" value="Genomic_DNA"/>
</dbReference>
<feature type="transmembrane region" description="Helical" evidence="4">
    <location>
        <begin position="143"/>
        <end position="169"/>
    </location>
</feature>
<sequence length="404" mass="42091">MTGATRDFRREFGAGWRYLLGAFVGIGGGFASLYFYSAGLFIKPLSAQFGWSRQEASLVAIAFMVGNVFALPFTGRLVDRFGEAKVALLSSFGLAATFAMLGLFTSNLVTFLSFTLLLTLVSAGTNSVSYNRVVVRHFVANRGLALGLALMGTGVGAIVLPPVLGPYIATHGWRAAYLALAMATLVLSGIAWLLLREAPDKRSAHTAREPLPFAKILHNRFFYSVSALIFLSSTAVLGTTLHLVPMLTDRGVSAVEAGAIASVLGMSVIGGRLVAGVLLDRWDAGWVTFLLLTFAALGALMLRIDSPGLAIAGAALIGFGVGTETDLLAYLLGRRFPIKGFSSVYGSIFAVHAFGAGIGGMAAGALFDATGSYESWLGVAAGGLFGAALIAFATERGAVPVVAG</sequence>
<dbReference type="InterPro" id="IPR011701">
    <property type="entry name" value="MFS"/>
</dbReference>
<evidence type="ECO:0000256" key="2">
    <source>
        <dbReference type="ARBA" id="ARBA00022989"/>
    </source>
</evidence>
<name>A0A916TSN2_9SPHN</name>
<keyword evidence="1 4" id="KW-0812">Transmembrane</keyword>
<feature type="domain" description="Major facilitator superfamily (MFS) profile" evidence="5">
    <location>
        <begin position="17"/>
        <end position="398"/>
    </location>
</feature>
<evidence type="ECO:0000256" key="1">
    <source>
        <dbReference type="ARBA" id="ARBA00022692"/>
    </source>
</evidence>
<keyword evidence="2 4" id="KW-1133">Transmembrane helix</keyword>
<feature type="transmembrane region" description="Helical" evidence="4">
    <location>
        <begin position="286"/>
        <end position="304"/>
    </location>
</feature>
<evidence type="ECO:0000256" key="4">
    <source>
        <dbReference type="SAM" id="Phobius"/>
    </source>
</evidence>